<feature type="non-terminal residue" evidence="1">
    <location>
        <position position="1"/>
    </location>
</feature>
<dbReference type="PANTHER" id="PTHR16216:SF2">
    <property type="entry name" value="DYNEIN AXONEMAL ASSEMBLY FACTOR 5"/>
    <property type="match status" value="1"/>
</dbReference>
<dbReference type="SUPFAM" id="SSF48371">
    <property type="entry name" value="ARM repeat"/>
    <property type="match status" value="1"/>
</dbReference>
<feature type="non-terminal residue" evidence="1">
    <location>
        <position position="378"/>
    </location>
</feature>
<dbReference type="InterPro" id="IPR011989">
    <property type="entry name" value="ARM-like"/>
</dbReference>
<dbReference type="PANTHER" id="PTHR16216">
    <property type="entry name" value="DYNEIN ASSEMBLY FACTOR 5, AXONEMAL"/>
    <property type="match status" value="1"/>
</dbReference>
<dbReference type="Gene3D" id="1.25.10.10">
    <property type="entry name" value="Leucine-rich Repeat Variant"/>
    <property type="match status" value="1"/>
</dbReference>
<evidence type="ECO:0000313" key="2">
    <source>
        <dbReference type="Proteomes" id="UP000574390"/>
    </source>
</evidence>
<dbReference type="AlphaFoldDB" id="A0A7J6QQQ6"/>
<dbReference type="InterPro" id="IPR016024">
    <property type="entry name" value="ARM-type_fold"/>
</dbReference>
<evidence type="ECO:0000313" key="1">
    <source>
        <dbReference type="EMBL" id="KAF4709926.1"/>
    </source>
</evidence>
<accession>A0A7J6QQQ6</accession>
<protein>
    <submittedName>
        <fullName evidence="1">HEAT repeat-containing protein 2</fullName>
    </submittedName>
</protein>
<sequence>QDLLLLLGDAIEVHAGRSITTDVLSTALDVIQAALAISSDTITIVPRVLKAMLHLKEGLSDALVTRLFGLLLQCVASTSESAEVGECIALLAAREGTSPAAVYDMYFDVQLSGILAESLDDNWSDSDPSRKMLHELLRRTSTMSLARCFNDGLGGQLIEMLCFQSDPDRCTPSCRVDVIESVYDVARRASEEGGGPLLEALKKSSQTPSDTEPHHLTIGCVSTTIDLPRASPPAVSLVTGVLLSNLIWRPGQANTRIRKASLLALHTILPAIEPNWMRSILDELIPLLKSSLDDAFTPDNRHLATTVIIDIFGKMADDQQLDEFDAEVLRECYPDLLKRLDDSVDEIRILACRALEVLMEVLSSRPGTMKALSNSVFG</sequence>
<proteinExistence type="predicted"/>
<name>A0A7J6QQQ6_PEROL</name>
<dbReference type="InterPro" id="IPR052623">
    <property type="entry name" value="DAAF5"/>
</dbReference>
<dbReference type="Proteomes" id="UP000574390">
    <property type="component" value="Unassembled WGS sequence"/>
</dbReference>
<comment type="caution">
    <text evidence="1">The sequence shown here is derived from an EMBL/GenBank/DDBJ whole genome shotgun (WGS) entry which is preliminary data.</text>
</comment>
<gene>
    <name evidence="1" type="primary">HEATR2_1</name>
    <name evidence="1" type="ORF">FOZ62_005514</name>
</gene>
<dbReference type="EMBL" id="JABANM010028300">
    <property type="protein sequence ID" value="KAF4709926.1"/>
    <property type="molecule type" value="Genomic_DNA"/>
</dbReference>
<reference evidence="1 2" key="1">
    <citation type="submission" date="2020-04" db="EMBL/GenBank/DDBJ databases">
        <title>Perkinsus olseni comparative genomics.</title>
        <authorList>
            <person name="Bogema D.R."/>
        </authorList>
    </citation>
    <scope>NUCLEOTIDE SEQUENCE [LARGE SCALE GENOMIC DNA]</scope>
    <source>
        <strain evidence="1">ATCC PRA-205</strain>
    </source>
</reference>
<organism evidence="1 2">
    <name type="scientific">Perkinsus olseni</name>
    <name type="common">Perkinsus atlanticus</name>
    <dbReference type="NCBI Taxonomy" id="32597"/>
    <lineage>
        <taxon>Eukaryota</taxon>
        <taxon>Sar</taxon>
        <taxon>Alveolata</taxon>
        <taxon>Perkinsozoa</taxon>
        <taxon>Perkinsea</taxon>
        <taxon>Perkinsida</taxon>
        <taxon>Perkinsidae</taxon>
        <taxon>Perkinsus</taxon>
    </lineage>
</organism>